<gene>
    <name evidence="3" type="ORF">BZG36_01103</name>
</gene>
<dbReference type="InterPro" id="IPR007312">
    <property type="entry name" value="Phosphoesterase"/>
</dbReference>
<dbReference type="GO" id="GO:0009395">
    <property type="term" value="P:phospholipid catabolic process"/>
    <property type="evidence" value="ECO:0007669"/>
    <property type="project" value="TreeGrafter"/>
</dbReference>
<keyword evidence="2" id="KW-0732">Signal</keyword>
<dbReference type="AlphaFoldDB" id="A0A261Y5Z1"/>
<comment type="caution">
    <text evidence="3">The sequence shown here is derived from an EMBL/GenBank/DDBJ whole genome shotgun (WGS) entry which is preliminary data.</text>
</comment>
<evidence type="ECO:0000313" key="3">
    <source>
        <dbReference type="EMBL" id="OZJ06027.1"/>
    </source>
</evidence>
<reference evidence="3 4" key="1">
    <citation type="journal article" date="2017" name="Mycologia">
        <title>Bifiguratus adelaidae, gen. et sp. nov., a new member of Mucoromycotina in endophytic and soil-dwelling habitats.</title>
        <authorList>
            <person name="Torres-Cruz T.J."/>
            <person name="Billingsley Tobias T.L."/>
            <person name="Almatruk M."/>
            <person name="Hesse C."/>
            <person name="Kuske C.R."/>
            <person name="Desiro A."/>
            <person name="Benucci G.M."/>
            <person name="Bonito G."/>
            <person name="Stajich J.E."/>
            <person name="Dunlap C."/>
            <person name="Arnold A.E."/>
            <person name="Porras-Alfaro A."/>
        </authorList>
    </citation>
    <scope>NUCLEOTIDE SEQUENCE [LARGE SCALE GENOMIC DNA]</scope>
    <source>
        <strain evidence="3 4">AZ0501</strain>
    </source>
</reference>
<accession>A0A261Y5Z1</accession>
<organism evidence="3 4">
    <name type="scientific">Bifiguratus adelaidae</name>
    <dbReference type="NCBI Taxonomy" id="1938954"/>
    <lineage>
        <taxon>Eukaryota</taxon>
        <taxon>Fungi</taxon>
        <taxon>Fungi incertae sedis</taxon>
        <taxon>Mucoromycota</taxon>
        <taxon>Mucoromycotina</taxon>
        <taxon>Endogonomycetes</taxon>
        <taxon>Endogonales</taxon>
        <taxon>Endogonales incertae sedis</taxon>
        <taxon>Bifiguratus</taxon>
    </lineage>
</organism>
<evidence type="ECO:0000313" key="4">
    <source>
        <dbReference type="Proteomes" id="UP000242875"/>
    </source>
</evidence>
<keyword evidence="4" id="KW-1185">Reference proteome</keyword>
<evidence type="ECO:0008006" key="5">
    <source>
        <dbReference type="Google" id="ProtNLM"/>
    </source>
</evidence>
<sequence>MKVSGILAAAACLTSIASAAPLELWGHHGQSNNLVKGKSFDRFLFVVFENAGYNQVIVDPNFAGLTDRPDARLLTNLYAVGKPSLPNYFATIAGSTFGVRDDAEHNLGGMTIVDLLEAKGVSWKELPLCSQGTCYLGATDVYANGTAVKSSYRRVDNPFVSFINLQNNPNRCDKIVNAKEFEQDIANGTLPQFIYYIPNLKNNAHDTSVAYGGNYVKTFWNKYLHDKALMKNTLAFFTFDEDEDTEHNHIFGALIGGAVSVKPGSPKNVTDNTPYTLFSMPKTIEDNWNLGSLGTNDTFATPFKL</sequence>
<feature type="signal peptide" evidence="2">
    <location>
        <begin position="1"/>
        <end position="19"/>
    </location>
</feature>
<dbReference type="Proteomes" id="UP000242875">
    <property type="component" value="Unassembled WGS sequence"/>
</dbReference>
<evidence type="ECO:0000256" key="1">
    <source>
        <dbReference type="ARBA" id="ARBA00022801"/>
    </source>
</evidence>
<dbReference type="Pfam" id="PF04185">
    <property type="entry name" value="Phosphoesterase"/>
    <property type="match status" value="1"/>
</dbReference>
<proteinExistence type="predicted"/>
<dbReference type="InterPro" id="IPR017850">
    <property type="entry name" value="Alkaline_phosphatase_core_sf"/>
</dbReference>
<dbReference type="OrthoDB" id="5135119at2759"/>
<feature type="chain" id="PRO_5012853978" description="Acid phosphatase" evidence="2">
    <location>
        <begin position="20"/>
        <end position="305"/>
    </location>
</feature>
<dbReference type="Gene3D" id="3.40.720.10">
    <property type="entry name" value="Alkaline Phosphatase, subunit A"/>
    <property type="match status" value="1"/>
</dbReference>
<name>A0A261Y5Z1_9FUNG</name>
<keyword evidence="1" id="KW-0378">Hydrolase</keyword>
<dbReference type="GO" id="GO:0016788">
    <property type="term" value="F:hydrolase activity, acting on ester bonds"/>
    <property type="evidence" value="ECO:0007669"/>
    <property type="project" value="InterPro"/>
</dbReference>
<protein>
    <recommendedName>
        <fullName evidence="5">Acid phosphatase</fullName>
    </recommendedName>
</protein>
<dbReference type="PANTHER" id="PTHR31956">
    <property type="entry name" value="NON-SPECIFIC PHOSPHOLIPASE C4-RELATED"/>
    <property type="match status" value="1"/>
</dbReference>
<dbReference type="EMBL" id="MVBO01000007">
    <property type="protein sequence ID" value="OZJ06027.1"/>
    <property type="molecule type" value="Genomic_DNA"/>
</dbReference>
<evidence type="ECO:0000256" key="2">
    <source>
        <dbReference type="SAM" id="SignalP"/>
    </source>
</evidence>
<dbReference type="PANTHER" id="PTHR31956:SF8">
    <property type="entry name" value="ACID PHOSPHATASE PHOA (AFU_ORTHOLOGUE AFUA_1G03570)"/>
    <property type="match status" value="1"/>
</dbReference>